<reference evidence="1" key="1">
    <citation type="submission" date="2023-07" db="EMBL/GenBank/DDBJ databases">
        <title>The genome sequence of Rhodocytophaga aerolata KACC 12507.</title>
        <authorList>
            <person name="Zhang X."/>
        </authorList>
    </citation>
    <scope>NUCLEOTIDE SEQUENCE</scope>
    <source>
        <strain evidence="1">KACC 12507</strain>
    </source>
</reference>
<dbReference type="Proteomes" id="UP001168528">
    <property type="component" value="Unassembled WGS sequence"/>
</dbReference>
<dbReference type="EMBL" id="JAUKPO010000051">
    <property type="protein sequence ID" value="MDO1451274.1"/>
    <property type="molecule type" value="Genomic_DNA"/>
</dbReference>
<comment type="caution">
    <text evidence="1">The sequence shown here is derived from an EMBL/GenBank/DDBJ whole genome shotgun (WGS) entry which is preliminary data.</text>
</comment>
<proteinExistence type="predicted"/>
<protein>
    <submittedName>
        <fullName evidence="1">Uncharacterized protein</fullName>
    </submittedName>
</protein>
<accession>A0ABT8RGP6</accession>
<organism evidence="1 2">
    <name type="scientific">Rhodocytophaga aerolata</name>
    <dbReference type="NCBI Taxonomy" id="455078"/>
    <lineage>
        <taxon>Bacteria</taxon>
        <taxon>Pseudomonadati</taxon>
        <taxon>Bacteroidota</taxon>
        <taxon>Cytophagia</taxon>
        <taxon>Cytophagales</taxon>
        <taxon>Rhodocytophagaceae</taxon>
        <taxon>Rhodocytophaga</taxon>
    </lineage>
</organism>
<dbReference type="RefSeq" id="WP_302042073.1">
    <property type="nucleotide sequence ID" value="NZ_JAUKPO010000051.1"/>
</dbReference>
<gene>
    <name evidence="1" type="ORF">Q0590_33680</name>
</gene>
<sequence length="136" mass="16038">MTKRFLLYALFILLFNACKKDNSEEIILQRNYKVYASIYPQLKEVIILDSFIDNRNRWNWIDTSFKENVDTSPYSRRVLQPGEGLIMSGNGSLVELSISYDSLKLVKNFELETEVKFIKNRPNNNYDSTRAYLMFT</sequence>
<keyword evidence="2" id="KW-1185">Reference proteome</keyword>
<evidence type="ECO:0000313" key="1">
    <source>
        <dbReference type="EMBL" id="MDO1451274.1"/>
    </source>
</evidence>
<name>A0ABT8RGP6_9BACT</name>
<evidence type="ECO:0000313" key="2">
    <source>
        <dbReference type="Proteomes" id="UP001168528"/>
    </source>
</evidence>